<evidence type="ECO:0000256" key="5">
    <source>
        <dbReference type="ARBA" id="ARBA00022617"/>
    </source>
</evidence>
<gene>
    <name evidence="18" type="primary">LOC101831958</name>
</gene>
<dbReference type="GO" id="GO:0050649">
    <property type="term" value="F:testosterone 6-beta-hydroxylase activity"/>
    <property type="evidence" value="ECO:0007669"/>
    <property type="project" value="TreeGrafter"/>
</dbReference>
<dbReference type="SUPFAM" id="SSF48264">
    <property type="entry name" value="Cytochrome P450"/>
    <property type="match status" value="1"/>
</dbReference>
<evidence type="ECO:0000256" key="12">
    <source>
        <dbReference type="ARBA" id="ARBA00023136"/>
    </source>
</evidence>
<dbReference type="InterPro" id="IPR036396">
    <property type="entry name" value="Cyt_P450_sf"/>
</dbReference>
<keyword evidence="6 13" id="KW-0479">Metal-binding</keyword>
<dbReference type="PROSITE" id="PS00086">
    <property type="entry name" value="CYTOCHROME_P450"/>
    <property type="match status" value="1"/>
</dbReference>
<protein>
    <recommendedName>
        <fullName evidence="15">Cytochrome P450 3A</fullName>
        <ecNumber evidence="15">1.14.14.-</ecNumber>
    </recommendedName>
</protein>
<dbReference type="Pfam" id="PF00067">
    <property type="entry name" value="p450"/>
    <property type="match status" value="1"/>
</dbReference>
<evidence type="ECO:0000313" key="17">
    <source>
        <dbReference type="Proteomes" id="UP000886700"/>
    </source>
</evidence>
<dbReference type="InterPro" id="IPR008072">
    <property type="entry name" value="Cyt_P450_E_CYP3A"/>
</dbReference>
<keyword evidence="16" id="KW-1133">Transmembrane helix</keyword>
<evidence type="ECO:0000313" key="18">
    <source>
        <dbReference type="RefSeq" id="XP_005079966.1"/>
    </source>
</evidence>
<comment type="subcellular location">
    <subcellularLocation>
        <location evidence="3 15">Endoplasmic reticulum membrane</location>
        <topology evidence="3">Peripheral membrane protein</topology>
    </subcellularLocation>
    <subcellularLocation>
        <location evidence="2 15">Microsome membrane</location>
        <topology evidence="2">Peripheral membrane protein</topology>
    </subcellularLocation>
</comment>
<dbReference type="PRINTS" id="PR00464">
    <property type="entry name" value="EP450II"/>
</dbReference>
<organism evidence="17 18">
    <name type="scientific">Mesocricetus auratus</name>
    <name type="common">Golden hamster</name>
    <dbReference type="NCBI Taxonomy" id="10036"/>
    <lineage>
        <taxon>Eukaryota</taxon>
        <taxon>Metazoa</taxon>
        <taxon>Chordata</taxon>
        <taxon>Craniata</taxon>
        <taxon>Vertebrata</taxon>
        <taxon>Euteleostomi</taxon>
        <taxon>Mammalia</taxon>
        <taxon>Eutheria</taxon>
        <taxon>Euarchontoglires</taxon>
        <taxon>Glires</taxon>
        <taxon>Rodentia</taxon>
        <taxon>Myomorpha</taxon>
        <taxon>Muroidea</taxon>
        <taxon>Cricetidae</taxon>
        <taxon>Cricetinae</taxon>
        <taxon>Mesocricetus</taxon>
    </lineage>
</organism>
<evidence type="ECO:0000256" key="3">
    <source>
        <dbReference type="ARBA" id="ARBA00004406"/>
    </source>
</evidence>
<dbReference type="AlphaFoldDB" id="A0A1U7QVG6"/>
<keyword evidence="17" id="KW-1185">Reference proteome</keyword>
<evidence type="ECO:0000256" key="4">
    <source>
        <dbReference type="ARBA" id="ARBA00010617"/>
    </source>
</evidence>
<proteinExistence type="inferred from homology"/>
<dbReference type="PRINTS" id="PR00385">
    <property type="entry name" value="P450"/>
</dbReference>
<dbReference type="PANTHER" id="PTHR24302:SF8">
    <property type="entry name" value="CYTOCHROME P450 3A-RELATED"/>
    <property type="match status" value="1"/>
</dbReference>
<dbReference type="SMR" id="A0A1U7QVG6"/>
<dbReference type="GO" id="GO:0070989">
    <property type="term" value="P:oxidative demethylation"/>
    <property type="evidence" value="ECO:0007669"/>
    <property type="project" value="TreeGrafter"/>
</dbReference>
<accession>A0A1U7QVG6</accession>
<evidence type="ECO:0000256" key="13">
    <source>
        <dbReference type="PIRSR" id="PIRSR602402-1"/>
    </source>
</evidence>
<evidence type="ECO:0000256" key="8">
    <source>
        <dbReference type="ARBA" id="ARBA00022848"/>
    </source>
</evidence>
<dbReference type="GO" id="GO:0005789">
    <property type="term" value="C:endoplasmic reticulum membrane"/>
    <property type="evidence" value="ECO:0007669"/>
    <property type="project" value="UniProtKB-SubCell"/>
</dbReference>
<keyword evidence="8 15" id="KW-0492">Microsome</keyword>
<keyword evidence="10 13" id="KW-0408">Iron</keyword>
<evidence type="ECO:0000256" key="16">
    <source>
        <dbReference type="SAM" id="Phobius"/>
    </source>
</evidence>
<dbReference type="KEGG" id="maua:101831958"/>
<keyword evidence="5 13" id="KW-0349">Heme</keyword>
<dbReference type="InterPro" id="IPR002402">
    <property type="entry name" value="Cyt_P450_E_grp-II"/>
</dbReference>
<comment type="catalytic activity">
    <reaction evidence="15">
        <text>an organic molecule + reduced [NADPH--hemoprotein reductase] + O2 = an alcohol + oxidized [NADPH--hemoprotein reductase] + H2O + H(+)</text>
        <dbReference type="Rhea" id="RHEA:17149"/>
        <dbReference type="Rhea" id="RHEA-COMP:11964"/>
        <dbReference type="Rhea" id="RHEA-COMP:11965"/>
        <dbReference type="ChEBI" id="CHEBI:15377"/>
        <dbReference type="ChEBI" id="CHEBI:15378"/>
        <dbReference type="ChEBI" id="CHEBI:15379"/>
        <dbReference type="ChEBI" id="CHEBI:30879"/>
        <dbReference type="ChEBI" id="CHEBI:57618"/>
        <dbReference type="ChEBI" id="CHEBI:58210"/>
        <dbReference type="ChEBI" id="CHEBI:142491"/>
        <dbReference type="EC" id="1.14.14.1"/>
    </reaction>
</comment>
<dbReference type="GO" id="GO:0008202">
    <property type="term" value="P:steroid metabolic process"/>
    <property type="evidence" value="ECO:0007669"/>
    <property type="project" value="TreeGrafter"/>
</dbReference>
<evidence type="ECO:0000256" key="11">
    <source>
        <dbReference type="ARBA" id="ARBA00023033"/>
    </source>
</evidence>
<dbReference type="OrthoDB" id="1470350at2759"/>
<dbReference type="GO" id="GO:0020037">
    <property type="term" value="F:heme binding"/>
    <property type="evidence" value="ECO:0007669"/>
    <property type="project" value="UniProtKB-UniRule"/>
</dbReference>
<dbReference type="GO" id="GO:0005506">
    <property type="term" value="F:iron ion binding"/>
    <property type="evidence" value="ECO:0007669"/>
    <property type="project" value="UniProtKB-UniRule"/>
</dbReference>
<comment type="function">
    <text evidence="15">Cytochromes P450 are a group of heme-thiolate monooxygenases. In liver microsomes, this enzyme is involved in an NADPH-dependent electron transport pathway. It oxidizes a variety of structurally unrelated compounds, including steroids, fatty acids, and xenobiotics.</text>
</comment>
<name>A0A1U7QVG6_MESAU</name>
<evidence type="ECO:0000256" key="6">
    <source>
        <dbReference type="ARBA" id="ARBA00022723"/>
    </source>
</evidence>
<comment type="cofactor">
    <cofactor evidence="1 13 15">
        <name>heme</name>
        <dbReference type="ChEBI" id="CHEBI:30413"/>
    </cofactor>
</comment>
<dbReference type="Proteomes" id="UP000886700">
    <property type="component" value="Unplaced"/>
</dbReference>
<feature type="binding site" description="axial binding residue" evidence="13">
    <location>
        <position position="442"/>
    </location>
    <ligand>
        <name>heme</name>
        <dbReference type="ChEBI" id="CHEBI:30413"/>
    </ligand>
    <ligandPart>
        <name>Fe</name>
        <dbReference type="ChEBI" id="CHEBI:18248"/>
    </ligandPart>
</feature>
<sequence>MELIPNLSIETWVLLAISLVLIYIYGTYSHGTFKKLGIPGPKPLPFFGTILGYHDGTWKFDETCYKKYGKIWGFYDGRVPVLAIADPEIIKTVLVKECYSNFTNRRSFGPVGFMKKSITISKDEEWKRLRTLLSPAFTSGKLKEMFPIIGQYGDTLVKNLRREEEKGKPVNMKEILGAYSMDVITGTSFGVNVDSLNNPEDPFVQKARKILKFNFFDPFILSIILFPFLTTIYDLLRFSIFPRQSTNFFKKFITTMKKNRLHSNQKTRMDFFQLMMNTQNSKGKESQKALSDLEMAAQAIIFIFAGYESTSTSICLVLYELATHPDVQKKLHDEIDSALPNKAPVTYDVLMGMEYLDMVINEGLRLYPIANRLERISKKAVEINGLFIPKGITVMVPTYPLHRDPEYWPEPEEFRPERFSKENKGSIDPYVYMPFGNGPRNCIGMRFALLSMKLAVVSVLQNFTLQTCEQTENHLKFARQIILQPENPIILKIISRDKPITGA</sequence>
<dbReference type="FunFam" id="1.10.630.10:FF:000096">
    <property type="entry name" value="Cytochrome P450 3A4"/>
    <property type="match status" value="1"/>
</dbReference>
<keyword evidence="9 14" id="KW-0560">Oxidoreductase</keyword>
<comment type="similarity">
    <text evidence="4 14">Belongs to the cytochrome P450 family.</text>
</comment>
<dbReference type="RefSeq" id="XP_005079966.1">
    <property type="nucleotide sequence ID" value="XM_005079909.4"/>
</dbReference>
<feature type="transmembrane region" description="Helical" evidence="16">
    <location>
        <begin position="12"/>
        <end position="28"/>
    </location>
</feature>
<dbReference type="PANTHER" id="PTHR24302">
    <property type="entry name" value="CYTOCHROME P450 FAMILY 3"/>
    <property type="match status" value="1"/>
</dbReference>
<dbReference type="GO" id="GO:0016712">
    <property type="term" value="F:oxidoreductase activity, acting on paired donors, with incorporation or reduction of molecular oxygen, reduced flavin or flavoprotein as one donor, and incorporation of one atom of oxygen"/>
    <property type="evidence" value="ECO:0007669"/>
    <property type="project" value="UniProtKB-EC"/>
</dbReference>
<dbReference type="CDD" id="cd20650">
    <property type="entry name" value="CYP3A"/>
    <property type="match status" value="1"/>
</dbReference>
<evidence type="ECO:0000256" key="15">
    <source>
        <dbReference type="RuleBase" id="RU368049"/>
    </source>
</evidence>
<dbReference type="GeneID" id="101831958"/>
<evidence type="ECO:0000256" key="10">
    <source>
        <dbReference type="ARBA" id="ARBA00023004"/>
    </source>
</evidence>
<dbReference type="Gene3D" id="1.10.630.10">
    <property type="entry name" value="Cytochrome P450"/>
    <property type="match status" value="1"/>
</dbReference>
<keyword evidence="12 16" id="KW-0472">Membrane</keyword>
<dbReference type="EC" id="1.14.14.-" evidence="15"/>
<keyword evidence="11 14" id="KW-0503">Monooxygenase</keyword>
<reference evidence="18" key="1">
    <citation type="submission" date="2025-08" db="UniProtKB">
        <authorList>
            <consortium name="RefSeq"/>
        </authorList>
    </citation>
    <scope>IDENTIFICATION</scope>
    <source>
        <tissue evidence="18">Liver</tissue>
    </source>
</reference>
<dbReference type="InterPro" id="IPR017972">
    <property type="entry name" value="Cyt_P450_CS"/>
</dbReference>
<dbReference type="InterPro" id="IPR050705">
    <property type="entry name" value="Cytochrome_P450_3A"/>
</dbReference>
<feature type="transmembrane region" description="Helical" evidence="16">
    <location>
        <begin position="215"/>
        <end position="236"/>
    </location>
</feature>
<evidence type="ECO:0000256" key="9">
    <source>
        <dbReference type="ARBA" id="ARBA00023002"/>
    </source>
</evidence>
<evidence type="ECO:0000256" key="14">
    <source>
        <dbReference type="RuleBase" id="RU000461"/>
    </source>
</evidence>
<evidence type="ECO:0000256" key="7">
    <source>
        <dbReference type="ARBA" id="ARBA00022824"/>
    </source>
</evidence>
<evidence type="ECO:0000256" key="1">
    <source>
        <dbReference type="ARBA" id="ARBA00001971"/>
    </source>
</evidence>
<dbReference type="PRINTS" id="PR01689">
    <property type="entry name" value="EP450IICYP3A"/>
</dbReference>
<dbReference type="InterPro" id="IPR001128">
    <property type="entry name" value="Cyt_P450"/>
</dbReference>
<keyword evidence="16" id="KW-0812">Transmembrane</keyword>
<keyword evidence="7 15" id="KW-0256">Endoplasmic reticulum</keyword>
<evidence type="ECO:0000256" key="2">
    <source>
        <dbReference type="ARBA" id="ARBA00004174"/>
    </source>
</evidence>